<dbReference type="AlphaFoldDB" id="A0A6I3PB82"/>
<dbReference type="InterPro" id="IPR027879">
    <property type="entry name" value="DUF4649"/>
</dbReference>
<dbReference type="EMBL" id="WMZA01000002">
    <property type="protein sequence ID" value="MTR62646.1"/>
    <property type="molecule type" value="Genomic_DNA"/>
</dbReference>
<evidence type="ECO:0000313" key="3">
    <source>
        <dbReference type="Proteomes" id="UP000462658"/>
    </source>
</evidence>
<dbReference type="Gene3D" id="3.30.1490.390">
    <property type="match status" value="1"/>
</dbReference>
<sequence length="74" mass="8836">MIEITYLDSAKQERVMHFDSYEEFERSQQACLIGVADFYPVVKLTYNGHELDYQGTYGDVFFYLMKQDLTQYQN</sequence>
<evidence type="ECO:0000313" key="2">
    <source>
        <dbReference type="EMBL" id="MTR62646.1"/>
    </source>
</evidence>
<dbReference type="RefSeq" id="WP_049475182.1">
    <property type="nucleotide sequence ID" value="NZ_JADNKG010000015.1"/>
</dbReference>
<accession>A0A6I3PB82</accession>
<dbReference type="EMBL" id="JAGZFP010000017">
    <property type="protein sequence ID" value="MBS5358785.1"/>
    <property type="molecule type" value="Genomic_DNA"/>
</dbReference>
<gene>
    <name evidence="2" type="ORF">GMC80_04645</name>
    <name evidence="1" type="ORF">KHX87_06740</name>
</gene>
<reference evidence="1" key="2">
    <citation type="submission" date="2021-02" db="EMBL/GenBank/DDBJ databases">
        <title>Infant gut strain persistence is associated with maternal origin, phylogeny, and functional potential including surface adhesion and iron acquisition.</title>
        <authorList>
            <person name="Lou Y.C."/>
        </authorList>
    </citation>
    <scope>NUCLEOTIDE SEQUENCE</scope>
    <source>
        <strain evidence="1">L3_098_011G1_dasL3_098_011G1_concoct_7</strain>
    </source>
</reference>
<dbReference type="Proteomes" id="UP000462658">
    <property type="component" value="Unassembled WGS sequence"/>
</dbReference>
<protein>
    <submittedName>
        <fullName evidence="2">DUF4649 family protein</fullName>
    </submittedName>
</protein>
<comment type="caution">
    <text evidence="2">The sequence shown here is derived from an EMBL/GenBank/DDBJ whole genome shotgun (WGS) entry which is preliminary data.</text>
</comment>
<dbReference type="Proteomes" id="UP000709219">
    <property type="component" value="Unassembled WGS sequence"/>
</dbReference>
<reference evidence="2 3" key="1">
    <citation type="journal article" date="2019" name="Nat. Med.">
        <title>A library of human gut bacterial isolates paired with longitudinal multiomics data enables mechanistic microbiome research.</title>
        <authorList>
            <person name="Poyet M."/>
            <person name="Groussin M."/>
            <person name="Gibbons S.M."/>
            <person name="Avila-Pacheco J."/>
            <person name="Jiang X."/>
            <person name="Kearney S.M."/>
            <person name="Perrotta A.R."/>
            <person name="Berdy B."/>
            <person name="Zhao S."/>
            <person name="Lieberman T.D."/>
            <person name="Swanson P.K."/>
            <person name="Smith M."/>
            <person name="Roesemann S."/>
            <person name="Alexander J.E."/>
            <person name="Rich S.A."/>
            <person name="Livny J."/>
            <person name="Vlamakis H."/>
            <person name="Clish C."/>
            <person name="Bullock K."/>
            <person name="Deik A."/>
            <person name="Scott J."/>
            <person name="Pierce K.A."/>
            <person name="Xavier R.J."/>
            <person name="Alm E.J."/>
        </authorList>
    </citation>
    <scope>NUCLEOTIDE SEQUENCE [LARGE SCALE GENOMIC DNA]</scope>
    <source>
        <strain evidence="2 3">BIOML-A10</strain>
    </source>
</reference>
<name>A0A6I3PB82_STRPA</name>
<evidence type="ECO:0000313" key="1">
    <source>
        <dbReference type="EMBL" id="MBS5358785.1"/>
    </source>
</evidence>
<organism evidence="2 3">
    <name type="scientific">Streptococcus parasanguinis</name>
    <dbReference type="NCBI Taxonomy" id="1318"/>
    <lineage>
        <taxon>Bacteria</taxon>
        <taxon>Bacillati</taxon>
        <taxon>Bacillota</taxon>
        <taxon>Bacilli</taxon>
        <taxon>Lactobacillales</taxon>
        <taxon>Streptococcaceae</taxon>
        <taxon>Streptococcus</taxon>
    </lineage>
</organism>
<dbReference type="Pfam" id="PF15507">
    <property type="entry name" value="DUF4649"/>
    <property type="match status" value="1"/>
</dbReference>
<proteinExistence type="predicted"/>
<dbReference type="CDD" id="cd13784">
    <property type="entry name" value="SP_1775_like"/>
    <property type="match status" value="1"/>
</dbReference>